<dbReference type="Gene3D" id="3.40.50.1820">
    <property type="entry name" value="alpha/beta hydrolase"/>
    <property type="match status" value="1"/>
</dbReference>
<keyword evidence="4" id="KW-1185">Reference proteome</keyword>
<feature type="chain" id="PRO_5046030727" evidence="1">
    <location>
        <begin position="20"/>
        <end position="280"/>
    </location>
</feature>
<reference evidence="3 4" key="1">
    <citation type="submission" date="2021-01" db="EMBL/GenBank/DDBJ databases">
        <title>Chryseolinea sp. Jin1 Genome sequencing and assembly.</title>
        <authorList>
            <person name="Kim I."/>
        </authorList>
    </citation>
    <scope>NUCLEOTIDE SEQUENCE [LARGE SCALE GENOMIC DNA]</scope>
    <source>
        <strain evidence="3 4">Jin1</strain>
    </source>
</reference>
<dbReference type="GO" id="GO:0016787">
    <property type="term" value="F:hydrolase activity"/>
    <property type="evidence" value="ECO:0007669"/>
    <property type="project" value="UniProtKB-KW"/>
</dbReference>
<proteinExistence type="predicted"/>
<dbReference type="InterPro" id="IPR050471">
    <property type="entry name" value="AB_hydrolase"/>
</dbReference>
<evidence type="ECO:0000259" key="2">
    <source>
        <dbReference type="Pfam" id="PF00561"/>
    </source>
</evidence>
<accession>A0ABS1KUK8</accession>
<feature type="signal peptide" evidence="1">
    <location>
        <begin position="1"/>
        <end position="19"/>
    </location>
</feature>
<sequence length="280" mass="31524">MKITACLFILLLSAAFVRGQDIPYGNNPKTGKYVTSGDAKIYYEIYGEGPPLLLLHGGYYGYISEYSQYYPDLSKHFKVIAVATRGHGKSEIGHQRMTYALFAQDALAVLKKEGIEKTAVMGFSDGAITGNILAAEFPAIVTKLVSMGGPLNATMYRPEAYEQTWRTQGKTEEQNLPDFLKERKKIMPEPQRFSEWVDMLREAWMEPVWVSNEKASRIACPVLIVAGDRDDYTRTDAFVSMLQIIPTARLLVLPNSGHVSLILNPEMLRDFIIPFLEEKK</sequence>
<feature type="domain" description="AB hydrolase-1" evidence="2">
    <location>
        <begin position="50"/>
        <end position="168"/>
    </location>
</feature>
<organism evidence="3 4">
    <name type="scientific">Chryseolinea lacunae</name>
    <dbReference type="NCBI Taxonomy" id="2801331"/>
    <lineage>
        <taxon>Bacteria</taxon>
        <taxon>Pseudomonadati</taxon>
        <taxon>Bacteroidota</taxon>
        <taxon>Cytophagia</taxon>
        <taxon>Cytophagales</taxon>
        <taxon>Fulvivirgaceae</taxon>
        <taxon>Chryseolinea</taxon>
    </lineage>
</organism>
<gene>
    <name evidence="3" type="ORF">JI741_18150</name>
</gene>
<keyword evidence="3" id="KW-0378">Hydrolase</keyword>
<dbReference type="PANTHER" id="PTHR43433:SF5">
    <property type="entry name" value="AB HYDROLASE-1 DOMAIN-CONTAINING PROTEIN"/>
    <property type="match status" value="1"/>
</dbReference>
<dbReference type="RefSeq" id="WP_202012220.1">
    <property type="nucleotide sequence ID" value="NZ_JAERRB010000006.1"/>
</dbReference>
<dbReference type="InterPro" id="IPR000073">
    <property type="entry name" value="AB_hydrolase_1"/>
</dbReference>
<protein>
    <submittedName>
        <fullName evidence="3">Alpha/beta hydrolase</fullName>
    </submittedName>
</protein>
<dbReference type="Pfam" id="PF00561">
    <property type="entry name" value="Abhydrolase_1"/>
    <property type="match status" value="1"/>
</dbReference>
<dbReference type="PANTHER" id="PTHR43433">
    <property type="entry name" value="HYDROLASE, ALPHA/BETA FOLD FAMILY PROTEIN"/>
    <property type="match status" value="1"/>
</dbReference>
<dbReference type="EMBL" id="JAERRB010000006">
    <property type="protein sequence ID" value="MBL0743159.1"/>
    <property type="molecule type" value="Genomic_DNA"/>
</dbReference>
<keyword evidence="1" id="KW-0732">Signal</keyword>
<dbReference type="Proteomes" id="UP000613030">
    <property type="component" value="Unassembled WGS sequence"/>
</dbReference>
<evidence type="ECO:0000256" key="1">
    <source>
        <dbReference type="SAM" id="SignalP"/>
    </source>
</evidence>
<evidence type="ECO:0000313" key="3">
    <source>
        <dbReference type="EMBL" id="MBL0743159.1"/>
    </source>
</evidence>
<comment type="caution">
    <text evidence="3">The sequence shown here is derived from an EMBL/GenBank/DDBJ whole genome shotgun (WGS) entry which is preliminary data.</text>
</comment>
<dbReference type="InterPro" id="IPR029058">
    <property type="entry name" value="AB_hydrolase_fold"/>
</dbReference>
<evidence type="ECO:0000313" key="4">
    <source>
        <dbReference type="Proteomes" id="UP000613030"/>
    </source>
</evidence>
<name>A0ABS1KUK8_9BACT</name>
<dbReference type="SUPFAM" id="SSF53474">
    <property type="entry name" value="alpha/beta-Hydrolases"/>
    <property type="match status" value="1"/>
</dbReference>